<protein>
    <submittedName>
        <fullName evidence="4">P-loop-containing nucleoside triphosphate hydrolase</fullName>
    </submittedName>
</protein>
<proteinExistence type="predicted"/>
<evidence type="ECO:0000313" key="5">
    <source>
        <dbReference type="Proteomes" id="UP000509371"/>
    </source>
</evidence>
<evidence type="ECO:0000256" key="2">
    <source>
        <dbReference type="ARBA" id="ARBA00022840"/>
    </source>
</evidence>
<gene>
    <name evidence="4" type="ORF">MP3633_1195</name>
</gene>
<dbReference type="GO" id="GO:0016787">
    <property type="term" value="F:hydrolase activity"/>
    <property type="evidence" value="ECO:0007669"/>
    <property type="project" value="UniProtKB-KW"/>
</dbReference>
<sequence length="214" mass="24508">MASLRLIAGPNGSGKTTLTKLLREEYSVPLGQYLNPDDIAKHISFSSIDHTLSDDTFLAAKLAQSISVGLRDDWVKDGLSFTYESVMSHESHIQFVEGAKKVGYKPYLYYVCTSEVELNKARVEQRVKEGGHTVPEEKITSRYLRSLENLYEMLTICRRGFLFDNSSTEMTFIAEVTQDGYLDIKAKAFDETQPYWLLEHVVKKWPKEKVRLIR</sequence>
<reference evidence="4 5" key="1">
    <citation type="submission" date="2020-06" db="EMBL/GenBank/DDBJ databases">
        <authorList>
            <person name="Voronona O.L."/>
            <person name="Aksenova E.I."/>
            <person name="Kunda M.S."/>
            <person name="Semenov A.N."/>
            <person name="Ryzhova N."/>
        </authorList>
    </citation>
    <scope>NUCLEOTIDE SEQUENCE [LARGE SCALE GENOMIC DNA]</scope>
    <source>
        <strain evidence="4 5">MPKMM3633</strain>
    </source>
</reference>
<evidence type="ECO:0000313" key="4">
    <source>
        <dbReference type="EMBL" id="QKK79929.1"/>
    </source>
</evidence>
<dbReference type="InterPro" id="IPR010488">
    <property type="entry name" value="Zeta_toxin_domain"/>
</dbReference>
<keyword evidence="2" id="KW-0067">ATP-binding</keyword>
<dbReference type="GO" id="GO:0005524">
    <property type="term" value="F:ATP binding"/>
    <property type="evidence" value="ECO:0007669"/>
    <property type="project" value="UniProtKB-KW"/>
</dbReference>
<dbReference type="Pfam" id="PF06414">
    <property type="entry name" value="Zeta_toxin"/>
    <property type="match status" value="1"/>
</dbReference>
<keyword evidence="4" id="KW-0378">Hydrolase</keyword>
<dbReference type="InterPro" id="IPR027417">
    <property type="entry name" value="P-loop_NTPase"/>
</dbReference>
<dbReference type="KEGG" id="mpri:MP3633_1195"/>
<name>A0A859CZZ4_9GAMM</name>
<keyword evidence="1" id="KW-0547">Nucleotide-binding</keyword>
<accession>A0A859CZZ4</accession>
<dbReference type="RefSeq" id="WP_176334833.1">
    <property type="nucleotide sequence ID" value="NZ_BAAAEF010000013.1"/>
</dbReference>
<evidence type="ECO:0000259" key="3">
    <source>
        <dbReference type="Pfam" id="PF06414"/>
    </source>
</evidence>
<dbReference type="AlphaFoldDB" id="A0A859CZZ4"/>
<feature type="domain" description="Zeta toxin" evidence="3">
    <location>
        <begin position="5"/>
        <end position="151"/>
    </location>
</feature>
<dbReference type="PANTHER" id="PTHR39206:SF1">
    <property type="entry name" value="SLL8004 PROTEIN"/>
    <property type="match status" value="1"/>
</dbReference>
<dbReference type="Proteomes" id="UP000509371">
    <property type="component" value="Chromosome"/>
</dbReference>
<dbReference type="PANTHER" id="PTHR39206">
    <property type="entry name" value="SLL8004 PROTEIN"/>
    <property type="match status" value="1"/>
</dbReference>
<organism evidence="4 5">
    <name type="scientific">Marinomonas primoryensis</name>
    <dbReference type="NCBI Taxonomy" id="178399"/>
    <lineage>
        <taxon>Bacteria</taxon>
        <taxon>Pseudomonadati</taxon>
        <taxon>Pseudomonadota</taxon>
        <taxon>Gammaproteobacteria</taxon>
        <taxon>Oceanospirillales</taxon>
        <taxon>Oceanospirillaceae</taxon>
        <taxon>Marinomonas</taxon>
    </lineage>
</organism>
<dbReference type="EMBL" id="CP054301">
    <property type="protein sequence ID" value="QKK79929.1"/>
    <property type="molecule type" value="Genomic_DNA"/>
</dbReference>
<dbReference type="SUPFAM" id="SSF52540">
    <property type="entry name" value="P-loop containing nucleoside triphosphate hydrolases"/>
    <property type="match status" value="1"/>
</dbReference>
<evidence type="ECO:0000256" key="1">
    <source>
        <dbReference type="ARBA" id="ARBA00022741"/>
    </source>
</evidence>
<dbReference type="Gene3D" id="3.40.50.300">
    <property type="entry name" value="P-loop containing nucleotide triphosphate hydrolases"/>
    <property type="match status" value="1"/>
</dbReference>
<dbReference type="GO" id="GO:0016301">
    <property type="term" value="F:kinase activity"/>
    <property type="evidence" value="ECO:0007669"/>
    <property type="project" value="InterPro"/>
</dbReference>